<dbReference type="PANTHER" id="PTHR36143">
    <property type="entry name" value="OS08G0177500 PROTEIN"/>
    <property type="match status" value="1"/>
</dbReference>
<feature type="compositionally biased region" description="Basic and acidic residues" evidence="2">
    <location>
        <begin position="206"/>
        <end position="235"/>
    </location>
</feature>
<name>A0A7J8YHU5_GOSAI</name>
<organism evidence="4 5">
    <name type="scientific">Gossypium aridum</name>
    <name type="common">American cotton</name>
    <name type="synonym">Erioxylum aridum</name>
    <dbReference type="NCBI Taxonomy" id="34290"/>
    <lineage>
        <taxon>Eukaryota</taxon>
        <taxon>Viridiplantae</taxon>
        <taxon>Streptophyta</taxon>
        <taxon>Embryophyta</taxon>
        <taxon>Tracheophyta</taxon>
        <taxon>Spermatophyta</taxon>
        <taxon>Magnoliopsida</taxon>
        <taxon>eudicotyledons</taxon>
        <taxon>Gunneridae</taxon>
        <taxon>Pentapetalae</taxon>
        <taxon>rosids</taxon>
        <taxon>malvids</taxon>
        <taxon>Malvales</taxon>
        <taxon>Malvaceae</taxon>
        <taxon>Malvoideae</taxon>
        <taxon>Gossypium</taxon>
    </lineage>
</organism>
<evidence type="ECO:0000313" key="5">
    <source>
        <dbReference type="Proteomes" id="UP000593577"/>
    </source>
</evidence>
<proteinExistence type="predicted"/>
<feature type="compositionally biased region" description="Polar residues" evidence="2">
    <location>
        <begin position="385"/>
        <end position="426"/>
    </location>
</feature>
<gene>
    <name evidence="4" type="ORF">Goari_000543</name>
</gene>
<feature type="transmembrane region" description="Helical" evidence="3">
    <location>
        <begin position="22"/>
        <end position="41"/>
    </location>
</feature>
<keyword evidence="3" id="KW-1133">Transmembrane helix</keyword>
<sequence length="506" mass="57062">MAMGGLLISQKGNGNGQQRPRTIGLVLLLAFGVAMLAIMALHKLRERRISNLLQENSHHLISLQLLLQKQTEYTKQLKGKAEETKAKMNSLRKQKMVLDHRLLEMQSTIDSLKDEQKTVESELVDKKNQIKLLRHSGNQNPQLPALIATLKQKEDEIQDLKHRLNSSSLTTHHPANPPINITIMEPKTALTHAREDGGGADNSTKGQDKTKSSYPHHQEDNREWVKNGDEKKGETTLENDMNSKNTTTDMEKNHAKATATFEHMDEGKNKSSPQQEGELHKSQPSHQGRNKLETDDSKISSLAERFGNLSTTKGIIFAKKRFLENVGKCLKNVNSEIDGVESTSRIFSTEYQDVRSMEEWSKTETGLRKEMDLATANLLRHHNSEAMSTNQDNSEARQVSKNTGVNGEASNNTNEVNQQNFEATNDNSRDMEEQEKEVAERDEMEDMEITDKQAATNGDLSGDFMSDSQDKQGYKEETDEYRVARTCDDANMHKLVENFMVQASDS</sequence>
<evidence type="ECO:0000256" key="1">
    <source>
        <dbReference type="SAM" id="Coils"/>
    </source>
</evidence>
<accession>A0A7J8YHU5</accession>
<keyword evidence="5" id="KW-1185">Reference proteome</keyword>
<dbReference type="PANTHER" id="PTHR36143:SF4">
    <property type="entry name" value="OS08G0177500 PROTEIN"/>
    <property type="match status" value="1"/>
</dbReference>
<evidence type="ECO:0000313" key="4">
    <source>
        <dbReference type="EMBL" id="MBA0698860.1"/>
    </source>
</evidence>
<feature type="compositionally biased region" description="Polar residues" evidence="2">
    <location>
        <begin position="236"/>
        <end position="248"/>
    </location>
</feature>
<keyword evidence="1" id="KW-0175">Coiled coil</keyword>
<dbReference type="Proteomes" id="UP000593577">
    <property type="component" value="Unassembled WGS sequence"/>
</dbReference>
<evidence type="ECO:0000256" key="3">
    <source>
        <dbReference type="SAM" id="Phobius"/>
    </source>
</evidence>
<feature type="compositionally biased region" description="Basic and acidic residues" evidence="2">
    <location>
        <begin position="468"/>
        <end position="479"/>
    </location>
</feature>
<evidence type="ECO:0000256" key="2">
    <source>
        <dbReference type="SAM" id="MobiDB-lite"/>
    </source>
</evidence>
<feature type="compositionally biased region" description="Basic and acidic residues" evidence="2">
    <location>
        <begin position="427"/>
        <end position="441"/>
    </location>
</feature>
<dbReference type="EMBL" id="JABFAA010000013">
    <property type="protein sequence ID" value="MBA0698860.1"/>
    <property type="molecule type" value="Genomic_DNA"/>
</dbReference>
<dbReference type="AlphaFoldDB" id="A0A7J8YHU5"/>
<reference evidence="4 5" key="1">
    <citation type="journal article" date="2019" name="Genome Biol. Evol.">
        <title>Insights into the evolution of the New World diploid cottons (Gossypium, subgenus Houzingenia) based on genome sequencing.</title>
        <authorList>
            <person name="Grover C.E."/>
            <person name="Arick M.A. 2nd"/>
            <person name="Thrash A."/>
            <person name="Conover J.L."/>
            <person name="Sanders W.S."/>
            <person name="Peterson D.G."/>
            <person name="Frelichowski J.E."/>
            <person name="Scheffler J.A."/>
            <person name="Scheffler B.E."/>
            <person name="Wendel J.F."/>
        </authorList>
    </citation>
    <scope>NUCLEOTIDE SEQUENCE [LARGE SCALE GENOMIC DNA]</scope>
    <source>
        <strain evidence="4">185</strain>
        <tissue evidence="4">Leaf</tissue>
    </source>
</reference>
<keyword evidence="3" id="KW-0472">Membrane</keyword>
<feature type="coiled-coil region" evidence="1">
    <location>
        <begin position="74"/>
        <end position="170"/>
    </location>
</feature>
<comment type="caution">
    <text evidence="4">The sequence shown here is derived from an EMBL/GenBank/DDBJ whole genome shotgun (WGS) entry which is preliminary data.</text>
</comment>
<protein>
    <submittedName>
        <fullName evidence="4">Uncharacterized protein</fullName>
    </submittedName>
</protein>
<feature type="region of interest" description="Disordered" evidence="2">
    <location>
        <begin position="192"/>
        <end position="294"/>
    </location>
</feature>
<keyword evidence="3" id="KW-0812">Transmembrane</keyword>
<feature type="region of interest" description="Disordered" evidence="2">
    <location>
        <begin position="385"/>
        <end position="479"/>
    </location>
</feature>